<proteinExistence type="inferred from homology"/>
<dbReference type="PIRSF" id="PIRSF006815">
    <property type="entry name" value="GcvPA"/>
    <property type="match status" value="1"/>
</dbReference>
<evidence type="ECO:0000259" key="5">
    <source>
        <dbReference type="Pfam" id="PF02347"/>
    </source>
</evidence>
<dbReference type="RefSeq" id="WP_404313833.1">
    <property type="nucleotide sequence ID" value="NZ_JAUIYO010000001.1"/>
</dbReference>
<evidence type="ECO:0000256" key="4">
    <source>
        <dbReference type="HAMAP-Rule" id="MF_00712"/>
    </source>
</evidence>
<comment type="similarity">
    <text evidence="4">Belongs to the GcvP family. N-terminal subunit subfamily.</text>
</comment>
<dbReference type="InterPro" id="IPR049315">
    <property type="entry name" value="GDC-P_N"/>
</dbReference>
<evidence type="ECO:0000313" key="7">
    <source>
        <dbReference type="Proteomes" id="UP001619911"/>
    </source>
</evidence>
<sequence>MKHRYLPMTESDKKEMLSAVGVQTIDELFADIPEQVRFQGLYDIKEAKSEPALKKELSAMAAKNANAKQYASFLGAGVYDHYTPSIVDHVISRSEFYTAYTPYQPEISQGELQAIFEFQTMICELTGMDVANSSMYDGGTALAEAAMLSAAQTKKKKVLVSETVHPESRDVLKTYAKGQGIEVIEVPHMNGVTDIDQLNQLVDSDTAGVIVQYPNFFGAVEPLAEVEKAAHGQKAMFVVSSNPLSLGALTPPGKFGADIVIGDAQPFGIPAQFGGPHCGYFAVTKKLMRKVPGRLVGQTHDDEGRRGFVLTLQAREQHIRRDKATSNICSNQALNALAASVAMTALGKKGVREIAVQNLQKAFFARETMKQHGLDIVFDGPIFNEFVVRLNKPIKEVNQKLFKKGIIGGYDLGLTYKELENCMLVAVTELRTKEEIELFAAELGDSHE</sequence>
<evidence type="ECO:0000256" key="3">
    <source>
        <dbReference type="ARBA" id="ARBA00049026"/>
    </source>
</evidence>
<keyword evidence="7" id="KW-1185">Reference proteome</keyword>
<dbReference type="SUPFAM" id="SSF53383">
    <property type="entry name" value="PLP-dependent transferases"/>
    <property type="match status" value="1"/>
</dbReference>
<dbReference type="InterPro" id="IPR015421">
    <property type="entry name" value="PyrdxlP-dep_Trfase_major"/>
</dbReference>
<dbReference type="EC" id="1.4.4.2" evidence="4"/>
<evidence type="ECO:0000313" key="6">
    <source>
        <dbReference type="EMBL" id="MFK2824345.1"/>
    </source>
</evidence>
<dbReference type="PANTHER" id="PTHR42806">
    <property type="entry name" value="GLYCINE CLEAVAGE SYSTEM P-PROTEIN"/>
    <property type="match status" value="1"/>
</dbReference>
<dbReference type="Pfam" id="PF02347">
    <property type="entry name" value="GDC-P"/>
    <property type="match status" value="1"/>
</dbReference>
<comment type="caution">
    <text evidence="6">The sequence shown here is derived from an EMBL/GenBank/DDBJ whole genome shotgun (WGS) entry which is preliminary data.</text>
</comment>
<dbReference type="InterPro" id="IPR020581">
    <property type="entry name" value="GDC_P"/>
</dbReference>
<dbReference type="Gene3D" id="3.40.640.10">
    <property type="entry name" value="Type I PLP-dependent aspartate aminotransferase-like (Major domain)"/>
    <property type="match status" value="1"/>
</dbReference>
<gene>
    <name evidence="4 6" type="primary">gcvPA</name>
    <name evidence="6" type="ORF">QYG89_01370</name>
</gene>
<dbReference type="Proteomes" id="UP001619911">
    <property type="component" value="Unassembled WGS sequence"/>
</dbReference>
<dbReference type="EMBL" id="JAUIYO010000001">
    <property type="protein sequence ID" value="MFK2824345.1"/>
    <property type="molecule type" value="Genomic_DNA"/>
</dbReference>
<evidence type="ECO:0000256" key="1">
    <source>
        <dbReference type="ARBA" id="ARBA00003788"/>
    </source>
</evidence>
<reference evidence="6 7" key="1">
    <citation type="submission" date="2023-07" db="EMBL/GenBank/DDBJ databases">
        <title>Bacillus lucianemedeirus sp. nov, a new species isolated from an immunobiological production facility.</title>
        <authorList>
            <person name="Costa L.V."/>
            <person name="Miranda R.V.S.L."/>
            <person name="Brandao M.L.L."/>
            <person name="Reis C.M.F."/>
            <person name="Frazao A.M."/>
            <person name="Cruz F.V."/>
            <person name="Baio P.V.P."/>
            <person name="Veras J.F.C."/>
            <person name="Ramos J.N."/>
            <person name="Vieira V."/>
        </authorList>
    </citation>
    <scope>NUCLEOTIDE SEQUENCE [LARGE SCALE GENOMIC DNA]</scope>
    <source>
        <strain evidence="6 7">B190/17</strain>
    </source>
</reference>
<name>A0ABW8I544_9BACI</name>
<dbReference type="InterPro" id="IPR015424">
    <property type="entry name" value="PyrdxlP-dep_Trfase"/>
</dbReference>
<dbReference type="Gene3D" id="3.90.1150.10">
    <property type="entry name" value="Aspartate Aminotransferase, domain 1"/>
    <property type="match status" value="1"/>
</dbReference>
<evidence type="ECO:0000256" key="2">
    <source>
        <dbReference type="ARBA" id="ARBA00023002"/>
    </source>
</evidence>
<dbReference type="HAMAP" id="MF_00712">
    <property type="entry name" value="GcvPA"/>
    <property type="match status" value="1"/>
</dbReference>
<comment type="subunit">
    <text evidence="4">The glycine cleavage system is composed of four proteins: P, T, L and H. In this organism, the P 'protein' is a heterodimer of two subunits.</text>
</comment>
<dbReference type="GO" id="GO:0004375">
    <property type="term" value="F:glycine dehydrogenase (decarboxylating) activity"/>
    <property type="evidence" value="ECO:0007669"/>
    <property type="project" value="UniProtKB-EC"/>
</dbReference>
<keyword evidence="2 4" id="KW-0560">Oxidoreductase</keyword>
<comment type="function">
    <text evidence="1 4">The glycine cleavage system catalyzes the degradation of glycine. The P protein binds the alpha-amino group of glycine through its pyridoxal phosphate cofactor; CO(2) is released and the remaining methylamine moiety is then transferred to the lipoamide cofactor of the H protein.</text>
</comment>
<feature type="domain" description="Glycine cleavage system P-protein N-terminal" evidence="5">
    <location>
        <begin position="3"/>
        <end position="438"/>
    </location>
</feature>
<dbReference type="CDD" id="cd00613">
    <property type="entry name" value="GDC-P"/>
    <property type="match status" value="1"/>
</dbReference>
<organism evidence="6 7">
    <name type="scientific">Bacillus lumedeiriae</name>
    <dbReference type="NCBI Taxonomy" id="3058829"/>
    <lineage>
        <taxon>Bacteria</taxon>
        <taxon>Bacillati</taxon>
        <taxon>Bacillota</taxon>
        <taxon>Bacilli</taxon>
        <taxon>Bacillales</taxon>
        <taxon>Bacillaceae</taxon>
        <taxon>Bacillus</taxon>
    </lineage>
</organism>
<comment type="catalytic activity">
    <reaction evidence="3 4">
        <text>N(6)-[(R)-lipoyl]-L-lysyl-[glycine-cleavage complex H protein] + glycine + H(+) = N(6)-[(R)-S(8)-aminomethyldihydrolipoyl]-L-lysyl-[glycine-cleavage complex H protein] + CO2</text>
        <dbReference type="Rhea" id="RHEA:24304"/>
        <dbReference type="Rhea" id="RHEA-COMP:10494"/>
        <dbReference type="Rhea" id="RHEA-COMP:10495"/>
        <dbReference type="ChEBI" id="CHEBI:15378"/>
        <dbReference type="ChEBI" id="CHEBI:16526"/>
        <dbReference type="ChEBI" id="CHEBI:57305"/>
        <dbReference type="ChEBI" id="CHEBI:83099"/>
        <dbReference type="ChEBI" id="CHEBI:83143"/>
        <dbReference type="EC" id="1.4.4.2"/>
    </reaction>
</comment>
<protein>
    <recommendedName>
        <fullName evidence="4">Probable glycine dehydrogenase (decarboxylating) subunit 1</fullName>
        <ecNumber evidence="4">1.4.4.2</ecNumber>
    </recommendedName>
    <alternativeName>
        <fullName evidence="4">Glycine cleavage system P-protein subunit 1</fullName>
    </alternativeName>
    <alternativeName>
        <fullName evidence="4">Glycine decarboxylase subunit 1</fullName>
    </alternativeName>
    <alternativeName>
        <fullName evidence="4">Glycine dehydrogenase (aminomethyl-transferring) subunit 1</fullName>
    </alternativeName>
</protein>
<dbReference type="InterPro" id="IPR023010">
    <property type="entry name" value="GcvPA"/>
</dbReference>
<dbReference type="NCBIfam" id="NF001696">
    <property type="entry name" value="PRK00451.1"/>
    <property type="match status" value="1"/>
</dbReference>
<dbReference type="InterPro" id="IPR015422">
    <property type="entry name" value="PyrdxlP-dep_Trfase_small"/>
</dbReference>
<dbReference type="PANTHER" id="PTHR42806:SF1">
    <property type="entry name" value="GLYCINE DEHYDROGENASE (DECARBOXYLATING)"/>
    <property type="match status" value="1"/>
</dbReference>
<accession>A0ABW8I544</accession>